<comment type="caution">
    <text evidence="12">Lacks conserved residue(s) required for the propagation of feature annotation.</text>
</comment>
<dbReference type="GO" id="GO:0021680">
    <property type="term" value="P:cerebellar Purkinje cell layer development"/>
    <property type="evidence" value="ECO:0007669"/>
    <property type="project" value="UniProtKB-ARBA"/>
</dbReference>
<dbReference type="InterPro" id="IPR000859">
    <property type="entry name" value="CUB_dom"/>
</dbReference>
<dbReference type="SUPFAM" id="SSF49854">
    <property type="entry name" value="Spermadhesin, CUB domain"/>
    <property type="match status" value="2"/>
</dbReference>
<dbReference type="OMA" id="DPGFQIR"/>
<dbReference type="FunFam" id="2.10.70.10:FF:000012">
    <property type="entry name" value="Seizure related 6 homolog like"/>
    <property type="match status" value="1"/>
</dbReference>
<dbReference type="PROSITE" id="PS01180">
    <property type="entry name" value="CUB"/>
    <property type="match status" value="2"/>
</dbReference>
<dbReference type="GO" id="GO:0005783">
    <property type="term" value="C:endoplasmic reticulum"/>
    <property type="evidence" value="ECO:0007669"/>
    <property type="project" value="TreeGrafter"/>
</dbReference>
<reference evidence="16" key="3">
    <citation type="submission" date="2025-09" db="UniProtKB">
        <authorList>
            <consortium name="Ensembl"/>
        </authorList>
    </citation>
    <scope>IDENTIFICATION</scope>
</reference>
<dbReference type="InterPro" id="IPR035914">
    <property type="entry name" value="Sperma_CUB_dom_sf"/>
</dbReference>
<dbReference type="EMBL" id="AFYH01229453">
    <property type="status" value="NOT_ANNOTATED_CDS"/>
    <property type="molecule type" value="Genomic_DNA"/>
</dbReference>
<dbReference type="InterPro" id="IPR051277">
    <property type="entry name" value="SEZ6_CSMD_C4BPB_Regulators"/>
</dbReference>
<evidence type="ECO:0000256" key="1">
    <source>
        <dbReference type="ARBA" id="ARBA00022659"/>
    </source>
</evidence>
<dbReference type="FunFam" id="2.10.70.10:FF:000010">
    <property type="entry name" value="Seizure related 6 homolog like"/>
    <property type="match status" value="1"/>
</dbReference>
<dbReference type="GO" id="GO:0043025">
    <property type="term" value="C:neuronal cell body"/>
    <property type="evidence" value="ECO:0007669"/>
    <property type="project" value="UniProtKB-ARBA"/>
</dbReference>
<dbReference type="Pfam" id="PF00084">
    <property type="entry name" value="Sushi"/>
    <property type="match status" value="5"/>
</dbReference>
<dbReference type="PANTHER" id="PTHR45656:SF2">
    <property type="entry name" value="SEIZURE 6-LIKE PROTEIN 2"/>
    <property type="match status" value="1"/>
</dbReference>
<reference evidence="16" key="2">
    <citation type="submission" date="2025-08" db="UniProtKB">
        <authorList>
            <consortium name="Ensembl"/>
        </authorList>
    </citation>
    <scope>IDENTIFICATION</scope>
</reference>
<evidence type="ECO:0000256" key="5">
    <source>
        <dbReference type="ARBA" id="ARBA00022989"/>
    </source>
</evidence>
<keyword evidence="5 13" id="KW-1133">Transmembrane helix</keyword>
<evidence type="ECO:0000256" key="10">
    <source>
        <dbReference type="ARBA" id="ARBA00060982"/>
    </source>
</evidence>
<feature type="domain" description="Sushi" evidence="15">
    <location>
        <begin position="713"/>
        <end position="774"/>
    </location>
</feature>
<proteinExistence type="inferred from homology"/>
<keyword evidence="17" id="KW-1185">Reference proteome</keyword>
<dbReference type="Proteomes" id="UP000008672">
    <property type="component" value="Unassembled WGS sequence"/>
</dbReference>
<dbReference type="PROSITE" id="PS50923">
    <property type="entry name" value="SUSHI"/>
    <property type="match status" value="5"/>
</dbReference>
<evidence type="ECO:0000313" key="17">
    <source>
        <dbReference type="Proteomes" id="UP000008672"/>
    </source>
</evidence>
<dbReference type="CDD" id="cd00041">
    <property type="entry name" value="CUB"/>
    <property type="match status" value="2"/>
</dbReference>
<dbReference type="Ensembl" id="ENSLACT00000004930.1">
    <property type="protein sequence ID" value="ENSLACP00000004887.1"/>
    <property type="gene ID" value="ENSLACG00000004346.1"/>
</dbReference>
<feature type="domain" description="CUB" evidence="14">
    <location>
        <begin position="471"/>
        <end position="582"/>
    </location>
</feature>
<dbReference type="GO" id="GO:0008344">
    <property type="term" value="P:adult locomotory behavior"/>
    <property type="evidence" value="ECO:0007669"/>
    <property type="project" value="UniProtKB-ARBA"/>
</dbReference>
<dbReference type="AlphaFoldDB" id="H3A5G6"/>
<keyword evidence="4" id="KW-0677">Repeat</keyword>
<dbReference type="EMBL" id="AFYH01229451">
    <property type="status" value="NOT_ANNOTATED_CDS"/>
    <property type="molecule type" value="Genomic_DNA"/>
</dbReference>
<feature type="domain" description="Sushi" evidence="15">
    <location>
        <begin position="586"/>
        <end position="645"/>
    </location>
</feature>
<dbReference type="PANTHER" id="PTHR45656">
    <property type="entry name" value="PROTEIN CBR-CLEC-78"/>
    <property type="match status" value="1"/>
</dbReference>
<name>H3A5G6_LATCH</name>
<sequence>PDSLRDLIHGALLKKDFEGQEKFFTGTTVNPNQAVPLYRKSEASQITTDLIGILTTAVMGAASLEPGQRKVVAVTTVAPEAGAAAEAHIAMTTALPEGDEETTTTLITTTTITTMHPPVLCNTNLTDPEGYVESPEFSGSLFYGGLDCTYTITVYTGYGIELQVKSMNLSKEDSLTIEGLGGEEPIVLANESLLVEGQVIRSPTNQVLIHFQSYQSTSPGVFKFHYQAYLLSCGFPRQPDNGDVSVSDLHPGGTAHFRCEPGFEIQGAESLICLNVSRPEWSGVEPQCTGEGTSECVQQMGGQRFFLKKERAKKHFEETGIKLFLSWPLIKPGKSSRGLKVGLNQEGFRLIIRSGSSPRSPLIYDSDVDDIPERGLLSNAQSLYVELILENSGSPLLLALRYEAFDEDHCYEPFLAHGNFTTSDLLYRIGTQVEFACNAGYVLEHGPAVIECVDPSEPQWNESEPICRALCGGRISEASGVVLSPDWPQNYAKGQDCVWNIHVQEDKRILLDIEILNIRKSDILTVFDGDDLTARILGQYLGVHQRFQIYSSAADVTVQFQSDANDPAFRMSHGFIILLPEVPRNDTCPDLPEVEFGWKTSSHPDLIRGTVVTYQCEPGYDIIGSDILTCQWDLSWSNIPPTCEKILYCADPGEISNGQRLVSDHRFPISSQVHFSCNEGYIIEGSSTLTCYNRDTGTPKWSDRVPKCILKYEPCPNPGVPAHGYQTMYKHHYQAGESLRFYCRERFELIGEVIITCMPGHPSQWSSPPPFCKVAYEELLDDRKLETVTQKTDPSHQMEGGNIALAIFLPIILVILLIAGIYLYYTKLQGKSIFGFSFSSSHSYSPITVESDFNNPLYEAGDTREYEVSI</sequence>
<dbReference type="GO" id="GO:0090036">
    <property type="term" value="P:regulation of protein kinase C signaling"/>
    <property type="evidence" value="ECO:0007669"/>
    <property type="project" value="TreeGrafter"/>
</dbReference>
<dbReference type="FunCoup" id="H3A5G6">
    <property type="interactions" value="234"/>
</dbReference>
<keyword evidence="7 12" id="KW-1015">Disulfide bond</keyword>
<dbReference type="EMBL" id="AFYH01229448">
    <property type="status" value="NOT_ANNOTATED_CDS"/>
    <property type="molecule type" value="Genomic_DNA"/>
</dbReference>
<evidence type="ECO:0000256" key="12">
    <source>
        <dbReference type="PROSITE-ProRule" id="PRU00302"/>
    </source>
</evidence>
<dbReference type="HOGENOM" id="CLU_011474_1_0_1"/>
<organism evidence="16 17">
    <name type="scientific">Latimeria chalumnae</name>
    <name type="common">Coelacanth</name>
    <dbReference type="NCBI Taxonomy" id="7897"/>
    <lineage>
        <taxon>Eukaryota</taxon>
        <taxon>Metazoa</taxon>
        <taxon>Chordata</taxon>
        <taxon>Craniata</taxon>
        <taxon>Vertebrata</taxon>
        <taxon>Euteleostomi</taxon>
        <taxon>Coelacanthiformes</taxon>
        <taxon>Coelacanthidae</taxon>
        <taxon>Latimeria</taxon>
    </lineage>
</organism>
<dbReference type="EMBL" id="AFYH01229446">
    <property type="status" value="NOT_ANNOTATED_CDS"/>
    <property type="molecule type" value="Genomic_DNA"/>
</dbReference>
<dbReference type="SUPFAM" id="SSF57535">
    <property type="entry name" value="Complement control module/SCR domain"/>
    <property type="match status" value="5"/>
</dbReference>
<dbReference type="EMBL" id="AFYH01229449">
    <property type="status" value="NOT_ANNOTATED_CDS"/>
    <property type="molecule type" value="Genomic_DNA"/>
</dbReference>
<dbReference type="SMART" id="SM00032">
    <property type="entry name" value="CCP"/>
    <property type="match status" value="5"/>
</dbReference>
<evidence type="ECO:0000256" key="2">
    <source>
        <dbReference type="ARBA" id="ARBA00022692"/>
    </source>
</evidence>
<feature type="domain" description="Sushi" evidence="15">
    <location>
        <begin position="647"/>
        <end position="710"/>
    </location>
</feature>
<comment type="subcellular location">
    <subcellularLocation>
        <location evidence="9">Endomembrane system</location>
        <topology evidence="9">Single-pass type I membrane protein</topology>
    </subcellularLocation>
</comment>
<dbReference type="EMBL" id="AFYH01229454">
    <property type="status" value="NOT_ANNOTATED_CDS"/>
    <property type="molecule type" value="Genomic_DNA"/>
</dbReference>
<feature type="transmembrane region" description="Helical" evidence="13">
    <location>
        <begin position="803"/>
        <end position="825"/>
    </location>
</feature>
<keyword evidence="2 13" id="KW-0812">Transmembrane</keyword>
<feature type="domain" description="Sushi" evidence="15">
    <location>
        <begin position="408"/>
        <end position="469"/>
    </location>
</feature>
<dbReference type="eggNOG" id="ENOG502QS53">
    <property type="taxonomic scope" value="Eukaryota"/>
</dbReference>
<evidence type="ECO:0000259" key="14">
    <source>
        <dbReference type="PROSITE" id="PS01180"/>
    </source>
</evidence>
<dbReference type="Gene3D" id="2.10.70.10">
    <property type="entry name" value="Complement Module, domain 1"/>
    <property type="match status" value="5"/>
</dbReference>
<evidence type="ECO:0000256" key="11">
    <source>
        <dbReference type="PROSITE-ProRule" id="PRU00059"/>
    </source>
</evidence>
<evidence type="ECO:0000256" key="8">
    <source>
        <dbReference type="ARBA" id="ARBA00023180"/>
    </source>
</evidence>
<dbReference type="GeneTree" id="ENSGT00940000160492"/>
<dbReference type="Gene3D" id="2.60.120.290">
    <property type="entry name" value="Spermadhesin, CUB domain"/>
    <property type="match status" value="2"/>
</dbReference>
<dbReference type="FunFam" id="2.10.70.10:FF:000009">
    <property type="entry name" value="Seizure related 6 homolog like"/>
    <property type="match status" value="1"/>
</dbReference>
<evidence type="ECO:0000259" key="15">
    <source>
        <dbReference type="PROSITE" id="PS50923"/>
    </source>
</evidence>
<feature type="disulfide bond" evidence="11">
    <location>
        <begin position="121"/>
        <end position="148"/>
    </location>
</feature>
<keyword evidence="1 12" id="KW-0768">Sushi</keyword>
<evidence type="ECO:0000256" key="4">
    <source>
        <dbReference type="ARBA" id="ARBA00022737"/>
    </source>
</evidence>
<keyword evidence="8" id="KW-0325">Glycoprotein</keyword>
<evidence type="ECO:0000256" key="7">
    <source>
        <dbReference type="ARBA" id="ARBA00023157"/>
    </source>
</evidence>
<keyword evidence="3" id="KW-0732">Signal</keyword>
<dbReference type="Pfam" id="PF00431">
    <property type="entry name" value="CUB"/>
    <property type="match status" value="2"/>
</dbReference>
<feature type="disulfide bond" evidence="12">
    <location>
        <begin position="616"/>
        <end position="643"/>
    </location>
</feature>
<dbReference type="EMBL" id="AFYH01229452">
    <property type="status" value="NOT_ANNOTATED_CDS"/>
    <property type="molecule type" value="Genomic_DNA"/>
</dbReference>
<protein>
    <submittedName>
        <fullName evidence="16">Seizure related 6 homolog like 2</fullName>
    </submittedName>
</protein>
<reference evidence="17" key="1">
    <citation type="submission" date="2011-08" db="EMBL/GenBank/DDBJ databases">
        <title>The draft genome of Latimeria chalumnae.</title>
        <authorList>
            <person name="Di Palma F."/>
            <person name="Alfoldi J."/>
            <person name="Johnson J."/>
            <person name="Berlin A."/>
            <person name="Gnerre S."/>
            <person name="Jaffe D."/>
            <person name="MacCallum I."/>
            <person name="Young S."/>
            <person name="Walker B.J."/>
            <person name="Lander E."/>
            <person name="Lindblad-Toh K."/>
        </authorList>
    </citation>
    <scope>NUCLEOTIDE SEQUENCE [LARGE SCALE GENOMIC DNA]</scope>
    <source>
        <strain evidence="17">Wild caught</strain>
    </source>
</reference>
<dbReference type="EMBL" id="AFYH01229447">
    <property type="status" value="NOT_ANNOTATED_CDS"/>
    <property type="molecule type" value="Genomic_DNA"/>
</dbReference>
<accession>H3A5G6</accession>
<dbReference type="GO" id="GO:0060074">
    <property type="term" value="P:synapse maturation"/>
    <property type="evidence" value="ECO:0007669"/>
    <property type="project" value="TreeGrafter"/>
</dbReference>
<dbReference type="InParanoid" id="H3A5G6"/>
<feature type="domain" description="Sushi" evidence="15">
    <location>
        <begin position="231"/>
        <end position="290"/>
    </location>
</feature>
<evidence type="ECO:0000256" key="13">
    <source>
        <dbReference type="SAM" id="Phobius"/>
    </source>
</evidence>
<dbReference type="InterPro" id="IPR000436">
    <property type="entry name" value="Sushi_SCR_CCP_dom"/>
</dbReference>
<evidence type="ECO:0000256" key="3">
    <source>
        <dbReference type="ARBA" id="ARBA00022729"/>
    </source>
</evidence>
<evidence type="ECO:0000256" key="9">
    <source>
        <dbReference type="ARBA" id="ARBA00046288"/>
    </source>
</evidence>
<feature type="domain" description="CUB" evidence="14">
    <location>
        <begin position="121"/>
        <end position="229"/>
    </location>
</feature>
<dbReference type="InterPro" id="IPR035976">
    <property type="entry name" value="Sushi/SCR/CCP_sf"/>
</dbReference>
<dbReference type="EMBL" id="AFYH01229450">
    <property type="status" value="NOT_ANNOTATED_CDS"/>
    <property type="molecule type" value="Genomic_DNA"/>
</dbReference>
<comment type="similarity">
    <text evidence="10">Belongs to the SEZ6 family.</text>
</comment>
<gene>
    <name evidence="16" type="primary">SEZ6L2</name>
</gene>
<dbReference type="STRING" id="7897.ENSLACP00000004887"/>
<dbReference type="SMART" id="SM00042">
    <property type="entry name" value="CUB"/>
    <property type="match status" value="2"/>
</dbReference>
<evidence type="ECO:0000313" key="16">
    <source>
        <dbReference type="Ensembl" id="ENSLACP00000004887.1"/>
    </source>
</evidence>
<dbReference type="CDD" id="cd00033">
    <property type="entry name" value="CCP"/>
    <property type="match status" value="5"/>
</dbReference>
<keyword evidence="6 13" id="KW-0472">Membrane</keyword>
<evidence type="ECO:0000256" key="6">
    <source>
        <dbReference type="ARBA" id="ARBA00023136"/>
    </source>
</evidence>